<keyword evidence="4" id="KW-1185">Reference proteome</keyword>
<dbReference type="eggNOG" id="COG3391">
    <property type="taxonomic scope" value="Bacteria"/>
</dbReference>
<keyword evidence="3" id="KW-0449">Lipoprotein</keyword>
<organism evidence="3 4">
    <name type="scientific">Leadbettera azotonutricia (strain ATCC BAA-888 / DSM 13862 / ZAS-9)</name>
    <name type="common">Treponema azotonutricium</name>
    <dbReference type="NCBI Taxonomy" id="545695"/>
    <lineage>
        <taxon>Bacteria</taxon>
        <taxon>Pseudomonadati</taxon>
        <taxon>Spirochaetota</taxon>
        <taxon>Spirochaetia</taxon>
        <taxon>Spirochaetales</taxon>
        <taxon>Breznakiellaceae</taxon>
        <taxon>Leadbettera</taxon>
    </lineage>
</organism>
<name>F5YB21_LEAAZ</name>
<dbReference type="Proteomes" id="UP000009222">
    <property type="component" value="Chromosome"/>
</dbReference>
<feature type="transmembrane region" description="Helical" evidence="1">
    <location>
        <begin position="7"/>
        <end position="30"/>
    </location>
</feature>
<dbReference type="Pfam" id="PF00932">
    <property type="entry name" value="LTD"/>
    <property type="match status" value="1"/>
</dbReference>
<dbReference type="PROSITE" id="PS51841">
    <property type="entry name" value="LTD"/>
    <property type="match status" value="1"/>
</dbReference>
<reference evidence="4" key="1">
    <citation type="submission" date="2009-12" db="EMBL/GenBank/DDBJ databases">
        <title>Complete sequence of Treponema azotonutricium strain ZAS-9.</title>
        <authorList>
            <person name="Tetu S.G."/>
            <person name="Matson E."/>
            <person name="Ren Q."/>
            <person name="Seshadri R."/>
            <person name="Elbourne L."/>
            <person name="Hassan K.A."/>
            <person name="Durkin A."/>
            <person name="Radune D."/>
            <person name="Mohamoud Y."/>
            <person name="Shay R."/>
            <person name="Jin S."/>
            <person name="Zhang X."/>
            <person name="Lucey K."/>
            <person name="Ballor N.R."/>
            <person name="Ottesen E."/>
            <person name="Rosenthal R."/>
            <person name="Allen A."/>
            <person name="Leadbetter J.R."/>
            <person name="Paulsen I.T."/>
        </authorList>
    </citation>
    <scope>NUCLEOTIDE SEQUENCE [LARGE SCALE GENOMIC DNA]</scope>
    <source>
        <strain evidence="4">ATCC BAA-888 / DSM 13862 / ZAS-9</strain>
    </source>
</reference>
<reference evidence="3 4" key="2">
    <citation type="journal article" date="2011" name="ISME J.">
        <title>RNA-seq reveals cooperative metabolic interactions between two termite-gut spirochete species in co-culture.</title>
        <authorList>
            <person name="Rosenthal A.Z."/>
            <person name="Matson E.G."/>
            <person name="Eldar A."/>
            <person name="Leadbetter J.R."/>
        </authorList>
    </citation>
    <scope>NUCLEOTIDE SEQUENCE [LARGE SCALE GENOMIC DNA]</scope>
    <source>
        <strain evidence="4">ATCC BAA-888 / DSM 13862 / ZAS-9</strain>
    </source>
</reference>
<dbReference type="InParanoid" id="F5YB21"/>
<feature type="domain" description="LTD" evidence="2">
    <location>
        <begin position="528"/>
        <end position="686"/>
    </location>
</feature>
<gene>
    <name evidence="3" type="ordered locus">TREAZ_3049</name>
</gene>
<evidence type="ECO:0000313" key="3">
    <source>
        <dbReference type="EMBL" id="AEF83253.1"/>
    </source>
</evidence>
<evidence type="ECO:0000259" key="2">
    <source>
        <dbReference type="PROSITE" id="PS51841"/>
    </source>
</evidence>
<sequence length="744" mass="80459">MKNYRKIPFSFIGVSIILNLWMLIGCSGILDNSVPVEAAKGRVLPTISADGEARTLLPQPLFSKYELTFTAEGKSAFTESYSAGQGIDLEPGTWTITARGFVKVDSIEYEAVQGSKTVAVEAGVEYPVAIILNTPAGTGNGRFTYELTFPTGITAQLTMKSLTDTDGTPRNFTPANNIPVTTEFAAGYYLMTIILDKGVLCTGKTEVVHIYPKMETKIVEAYTVDDFTAQIYLAGTVHINVPAAFDSIYVRAYSDAACLTLIDDSETTGSDNGWNMKIPADPFYDTLYFRVELADADGTTILYSAAESRSVSIAGNDDINLSFIDLEGRVLILQAYGTGIATDGAVSHSFVELYNTTDSDISLDGSSLQYGEGATAWQVLDLAGTIKAKASFLVLGEKKNKSARLDLSDKADLEWEGMAFDNRNFKIALIGNTAPLTVANPFDIGGGIKVPGYIDLLGVKNSNDDTIDGYETNAPSIISKQKAARRKNLTDTNDNKADFEGIDYRASGTLNVEAEFYSPKNTEYGPWNPVYQVPEPEGKLLILQVYGDGSGAVSRSFIELYNNTDNAIDLSEYSLQYSDGGTNWTKIDLTGRSIPSKASFLILGKVQNTGARLVLPNGDADLELTDLVIDNHNFKVCLVQSTSLLTVANPFDIDGSGNKATGYVDMIGAINTASDGDVIDGYETAAPGIISKQKAARRKNLTDTDNNTFDFVSIDYRASGISNADLVLYRPKNTVYGPWNPVHE</sequence>
<dbReference type="HOGENOM" id="CLU_373353_0_0_12"/>
<dbReference type="PROSITE" id="PS51257">
    <property type="entry name" value="PROKAR_LIPOPROTEIN"/>
    <property type="match status" value="1"/>
</dbReference>
<evidence type="ECO:0000313" key="4">
    <source>
        <dbReference type="Proteomes" id="UP000009222"/>
    </source>
</evidence>
<keyword evidence="1" id="KW-0472">Membrane</keyword>
<dbReference type="OrthoDB" id="9792444at2"/>
<dbReference type="KEGG" id="taz:TREAZ_3049"/>
<dbReference type="AlphaFoldDB" id="F5YB21"/>
<keyword evidence="1" id="KW-0812">Transmembrane</keyword>
<accession>F5YB21</accession>
<keyword evidence="1" id="KW-1133">Transmembrane helix</keyword>
<dbReference type="STRING" id="545695.TREAZ_3049"/>
<dbReference type="RefSeq" id="WP_015712502.1">
    <property type="nucleotide sequence ID" value="NC_015577.1"/>
</dbReference>
<proteinExistence type="predicted"/>
<dbReference type="EMBL" id="CP001841">
    <property type="protein sequence ID" value="AEF83253.1"/>
    <property type="molecule type" value="Genomic_DNA"/>
</dbReference>
<dbReference type="InterPro" id="IPR001322">
    <property type="entry name" value="Lamin_tail_dom"/>
</dbReference>
<evidence type="ECO:0000256" key="1">
    <source>
        <dbReference type="SAM" id="Phobius"/>
    </source>
</evidence>
<dbReference type="InterPro" id="IPR036415">
    <property type="entry name" value="Lamin_tail_dom_sf"/>
</dbReference>
<protein>
    <submittedName>
        <fullName evidence="3">Putative lipoprotein</fullName>
    </submittedName>
</protein>
<dbReference type="SUPFAM" id="SSF74853">
    <property type="entry name" value="Lamin A/C globular tail domain"/>
    <property type="match status" value="1"/>
</dbReference>